<evidence type="ECO:0000313" key="3">
    <source>
        <dbReference type="Proteomes" id="UP000436088"/>
    </source>
</evidence>
<keyword evidence="3" id="KW-1185">Reference proteome</keyword>
<proteinExistence type="predicted"/>
<organism evidence="2 3">
    <name type="scientific">Hibiscus syriacus</name>
    <name type="common">Rose of Sharon</name>
    <dbReference type="NCBI Taxonomy" id="106335"/>
    <lineage>
        <taxon>Eukaryota</taxon>
        <taxon>Viridiplantae</taxon>
        <taxon>Streptophyta</taxon>
        <taxon>Embryophyta</taxon>
        <taxon>Tracheophyta</taxon>
        <taxon>Spermatophyta</taxon>
        <taxon>Magnoliopsida</taxon>
        <taxon>eudicotyledons</taxon>
        <taxon>Gunneridae</taxon>
        <taxon>Pentapetalae</taxon>
        <taxon>rosids</taxon>
        <taxon>malvids</taxon>
        <taxon>Malvales</taxon>
        <taxon>Malvaceae</taxon>
        <taxon>Malvoideae</taxon>
        <taxon>Hibiscus</taxon>
    </lineage>
</organism>
<sequence>MASEAPSWADQWRAGGIVVMEDEDTTAKKEDTKKPRVNGSFKAAALKGAKQVKHGVSKGLTWVKSKFQKKEFQ</sequence>
<dbReference type="Proteomes" id="UP000436088">
    <property type="component" value="Unassembled WGS sequence"/>
</dbReference>
<dbReference type="EMBL" id="VEPZ02000655">
    <property type="protein sequence ID" value="KAE8721058.1"/>
    <property type="molecule type" value="Genomic_DNA"/>
</dbReference>
<feature type="compositionally biased region" description="Basic and acidic residues" evidence="1">
    <location>
        <begin position="25"/>
        <end position="34"/>
    </location>
</feature>
<feature type="region of interest" description="Disordered" evidence="1">
    <location>
        <begin position="1"/>
        <end position="36"/>
    </location>
</feature>
<protein>
    <submittedName>
        <fullName evidence="2">Uncharacterized protein</fullName>
    </submittedName>
</protein>
<gene>
    <name evidence="2" type="ORF">F3Y22_tig00017404pilonHSYRG00020</name>
</gene>
<evidence type="ECO:0000313" key="2">
    <source>
        <dbReference type="EMBL" id="KAE8721058.1"/>
    </source>
</evidence>
<evidence type="ECO:0000256" key="1">
    <source>
        <dbReference type="SAM" id="MobiDB-lite"/>
    </source>
</evidence>
<name>A0A6A3C058_HIBSY</name>
<comment type="caution">
    <text evidence="2">The sequence shown here is derived from an EMBL/GenBank/DDBJ whole genome shotgun (WGS) entry which is preliminary data.</text>
</comment>
<accession>A0A6A3C058</accession>
<reference evidence="2" key="1">
    <citation type="submission" date="2019-09" db="EMBL/GenBank/DDBJ databases">
        <title>Draft genome information of white flower Hibiscus syriacus.</title>
        <authorList>
            <person name="Kim Y.-M."/>
        </authorList>
    </citation>
    <scope>NUCLEOTIDE SEQUENCE [LARGE SCALE GENOMIC DNA]</scope>
    <source>
        <strain evidence="2">YM2019G1</strain>
    </source>
</reference>
<dbReference type="AlphaFoldDB" id="A0A6A3C058"/>